<dbReference type="EMBL" id="QEKO01000001">
    <property type="protein sequence ID" value="PVY68362.1"/>
    <property type="molecule type" value="Genomic_DNA"/>
</dbReference>
<name>A0A2U1CR31_9BURK</name>
<dbReference type="STRING" id="1231391.GCA_000308195_01981"/>
<dbReference type="AlphaFoldDB" id="A0A2U1CR31"/>
<gene>
    <name evidence="7" type="ORF">C7440_0758</name>
</gene>
<evidence type="ECO:0000256" key="6">
    <source>
        <dbReference type="SAM" id="Phobius"/>
    </source>
</evidence>
<keyword evidence="5 6" id="KW-0472">Membrane</keyword>
<keyword evidence="8" id="KW-1185">Reference proteome</keyword>
<keyword evidence="2" id="KW-1003">Cell membrane</keyword>
<feature type="transmembrane region" description="Helical" evidence="6">
    <location>
        <begin position="55"/>
        <end position="77"/>
    </location>
</feature>
<dbReference type="PANTHER" id="PTHR30482:SF17">
    <property type="entry name" value="ABC TRANSPORTER ATP-BINDING PROTEIN"/>
    <property type="match status" value="1"/>
</dbReference>
<feature type="transmembrane region" description="Helical" evidence="6">
    <location>
        <begin position="256"/>
        <end position="278"/>
    </location>
</feature>
<dbReference type="OrthoDB" id="3460090at2"/>
<evidence type="ECO:0000256" key="3">
    <source>
        <dbReference type="ARBA" id="ARBA00022692"/>
    </source>
</evidence>
<sequence length="329" mass="35478">MNGGAHYLREQRRWHWAEIVFWLLVPAAWFVFPGYLVLGTQILIAALFALSLDLVMGYAGIVTLGHAAFFGIGAYVAGKLGQQGWTEPLSGLFIAAAAAAFVAALTARLVCRGNDLSRLMITLGLGMLFYEVANKASSITGGLDGMLDIVISPLLGVFAFDMWGRTAYVYSAICLFVGFLLARHLVRQPFGLALHAVRLNPVRSGAIGIDNTRALSRIYILSAAMAGVAGALLAQTNQFVAIDVLSFQRSADVATMLIIGGLGQLYGGLVGATGFLVAQDSLAAINPVYWQFWLGLVLILVVLFVRGGIVALVRRMAQRLKHRLQRRQP</sequence>
<dbReference type="InterPro" id="IPR043428">
    <property type="entry name" value="LivM-like"/>
</dbReference>
<feature type="transmembrane region" description="Helical" evidence="6">
    <location>
        <begin position="169"/>
        <end position="186"/>
    </location>
</feature>
<evidence type="ECO:0000256" key="1">
    <source>
        <dbReference type="ARBA" id="ARBA00004651"/>
    </source>
</evidence>
<evidence type="ECO:0000256" key="5">
    <source>
        <dbReference type="ARBA" id="ARBA00023136"/>
    </source>
</evidence>
<evidence type="ECO:0000256" key="4">
    <source>
        <dbReference type="ARBA" id="ARBA00022989"/>
    </source>
</evidence>
<feature type="transmembrane region" description="Helical" evidence="6">
    <location>
        <begin position="290"/>
        <end position="313"/>
    </location>
</feature>
<dbReference type="CDD" id="cd06581">
    <property type="entry name" value="TM_PBP1_LivM_like"/>
    <property type="match status" value="1"/>
</dbReference>
<evidence type="ECO:0000256" key="2">
    <source>
        <dbReference type="ARBA" id="ARBA00022475"/>
    </source>
</evidence>
<dbReference type="GO" id="GO:0005886">
    <property type="term" value="C:plasma membrane"/>
    <property type="evidence" value="ECO:0007669"/>
    <property type="project" value="UniProtKB-SubCell"/>
</dbReference>
<comment type="subcellular location">
    <subcellularLocation>
        <location evidence="1">Cell membrane</location>
        <topology evidence="1">Multi-pass membrane protein</topology>
    </subcellularLocation>
</comment>
<feature type="transmembrane region" description="Helical" evidence="6">
    <location>
        <begin position="21"/>
        <end position="49"/>
    </location>
</feature>
<evidence type="ECO:0000313" key="7">
    <source>
        <dbReference type="EMBL" id="PVY68362.1"/>
    </source>
</evidence>
<dbReference type="GO" id="GO:0015658">
    <property type="term" value="F:branched-chain amino acid transmembrane transporter activity"/>
    <property type="evidence" value="ECO:0007669"/>
    <property type="project" value="InterPro"/>
</dbReference>
<accession>A0A2U1CR31</accession>
<organism evidence="7 8">
    <name type="scientific">Pusillimonas noertemannii</name>
    <dbReference type="NCBI Taxonomy" id="305977"/>
    <lineage>
        <taxon>Bacteria</taxon>
        <taxon>Pseudomonadati</taxon>
        <taxon>Pseudomonadota</taxon>
        <taxon>Betaproteobacteria</taxon>
        <taxon>Burkholderiales</taxon>
        <taxon>Alcaligenaceae</taxon>
        <taxon>Pusillimonas</taxon>
    </lineage>
</organism>
<feature type="transmembrane region" description="Helical" evidence="6">
    <location>
        <begin position="89"/>
        <end position="110"/>
    </location>
</feature>
<reference evidence="7 8" key="1">
    <citation type="submission" date="2018-04" db="EMBL/GenBank/DDBJ databases">
        <title>Genomic Encyclopedia of Type Strains, Phase IV (KMG-IV): sequencing the most valuable type-strain genomes for metagenomic binning, comparative biology and taxonomic classification.</title>
        <authorList>
            <person name="Goeker M."/>
        </authorList>
    </citation>
    <scope>NUCLEOTIDE SEQUENCE [LARGE SCALE GENOMIC DNA]</scope>
    <source>
        <strain evidence="7 8">DSM 10065</strain>
    </source>
</reference>
<keyword evidence="3 6" id="KW-0812">Transmembrane</keyword>
<protein>
    <submittedName>
        <fullName evidence="7">Branched-chain amino acid transport system permease protein</fullName>
    </submittedName>
</protein>
<dbReference type="RefSeq" id="WP_116517524.1">
    <property type="nucleotide sequence ID" value="NZ_JACCEX010000001.1"/>
</dbReference>
<evidence type="ECO:0000313" key="8">
    <source>
        <dbReference type="Proteomes" id="UP000246145"/>
    </source>
</evidence>
<proteinExistence type="predicted"/>
<dbReference type="Proteomes" id="UP000246145">
    <property type="component" value="Unassembled WGS sequence"/>
</dbReference>
<dbReference type="Pfam" id="PF02653">
    <property type="entry name" value="BPD_transp_2"/>
    <property type="match status" value="1"/>
</dbReference>
<dbReference type="PANTHER" id="PTHR30482">
    <property type="entry name" value="HIGH-AFFINITY BRANCHED-CHAIN AMINO ACID TRANSPORT SYSTEM PERMEASE"/>
    <property type="match status" value="1"/>
</dbReference>
<keyword evidence="4 6" id="KW-1133">Transmembrane helix</keyword>
<dbReference type="InterPro" id="IPR001851">
    <property type="entry name" value="ABC_transp_permease"/>
</dbReference>
<feature type="transmembrane region" description="Helical" evidence="6">
    <location>
        <begin position="145"/>
        <end position="163"/>
    </location>
</feature>
<comment type="caution">
    <text evidence="7">The sequence shown here is derived from an EMBL/GenBank/DDBJ whole genome shotgun (WGS) entry which is preliminary data.</text>
</comment>